<accession>A0A158RBN4</accession>
<keyword evidence="3" id="KW-1185">Reference proteome</keyword>
<feature type="coiled-coil region" evidence="1">
    <location>
        <begin position="246"/>
        <end position="311"/>
    </location>
</feature>
<keyword evidence="1" id="KW-0175">Coiled coil</keyword>
<reference evidence="2 3" key="2">
    <citation type="submission" date="2018-11" db="EMBL/GenBank/DDBJ databases">
        <authorList>
            <consortium name="Pathogen Informatics"/>
        </authorList>
    </citation>
    <scope>NUCLEOTIDE SEQUENCE [LARGE SCALE GENOMIC DNA]</scope>
</reference>
<evidence type="ECO:0000313" key="3">
    <source>
        <dbReference type="Proteomes" id="UP000276776"/>
    </source>
</evidence>
<dbReference type="AlphaFoldDB" id="A0A158RBN4"/>
<dbReference type="OrthoDB" id="5811183at2759"/>
<evidence type="ECO:0000313" key="2">
    <source>
        <dbReference type="EMBL" id="VDN02307.1"/>
    </source>
</evidence>
<dbReference type="WBParaSite" id="TCLT_0000511401-mRNA-1">
    <property type="protein sequence ID" value="TCLT_0000511401-mRNA-1"/>
    <property type="gene ID" value="TCLT_0000511401"/>
</dbReference>
<name>A0A158RBN4_THECL</name>
<reference evidence="4" key="1">
    <citation type="submission" date="2016-04" db="UniProtKB">
        <authorList>
            <consortium name="WormBaseParasite"/>
        </authorList>
    </citation>
    <scope>IDENTIFICATION</scope>
</reference>
<gene>
    <name evidence="2" type="ORF">TCLT_LOCUS5103</name>
</gene>
<dbReference type="Proteomes" id="UP000276776">
    <property type="component" value="Unassembled WGS sequence"/>
</dbReference>
<protein>
    <submittedName>
        <fullName evidence="4">Bromo domain-containing protein</fullName>
    </submittedName>
</protein>
<evidence type="ECO:0000256" key="1">
    <source>
        <dbReference type="SAM" id="Coils"/>
    </source>
</evidence>
<sequence>MLSRTQSQDQLNLSNPALTQQFLSSIPQISKFIKDQFENNPDTIRNMISSVLGNGLISHIINPDQLFFGSDISTDEQKEQLFIDGRPVKDENRIRKIYDINRDPNEPERMYVEERTYNQHNNFGKYNNTEQFKLLRPAIQTTTFATNESPASNALIGADMILKTLSQFFGTNSLKEESETSVKNIENNKPTTQFQKDLPPVDISGIDSAFKSEETNVENILDSLKFHEPRTLLPEEVKALQQYLILHEQNKQTRELLNKRQRLRDIQAQLAEHKIQIEEQKFREKQLKMQEAQLREEKLKVENQLQEQFNMWHHAFDVNPSSTLALNNFDERSPRVKLNSHHKHHLHYTFGNQYSEPSNYYDYANEPDESPDYEAHYFANDPEEEFAWKSPASPEISAQTERDLSKYNSNPIYDISDASTLTPNLHSNILQTNHYSSIISPLNRTFTDGRCDCIEMDLKKLRGHWAQPLSSVSLQQAFQYGIAKLFTDTTDFVQLECSSIEFLPAEEMDRMQKVNFLWTFKVVHSEEHYQLTGKIVAGDDRVVQMLLNDFSGQIHRIPICVLKTGEQEMNDYEYMVVVNADGPCRSAAVLVRNPGTFFEEPSRELLYFLRHRVTADELDPMDTHLKPCPT</sequence>
<dbReference type="EMBL" id="UYYF01004320">
    <property type="protein sequence ID" value="VDN02307.1"/>
    <property type="molecule type" value="Genomic_DNA"/>
</dbReference>
<organism evidence="4">
    <name type="scientific">Thelazia callipaeda</name>
    <name type="common">Oriental eyeworm</name>
    <name type="synonym">Parasitic nematode</name>
    <dbReference type="NCBI Taxonomy" id="103827"/>
    <lineage>
        <taxon>Eukaryota</taxon>
        <taxon>Metazoa</taxon>
        <taxon>Ecdysozoa</taxon>
        <taxon>Nematoda</taxon>
        <taxon>Chromadorea</taxon>
        <taxon>Rhabditida</taxon>
        <taxon>Spirurina</taxon>
        <taxon>Spiruromorpha</taxon>
        <taxon>Thelazioidea</taxon>
        <taxon>Thelaziidae</taxon>
        <taxon>Thelazia</taxon>
    </lineage>
</organism>
<proteinExistence type="predicted"/>
<evidence type="ECO:0000313" key="4">
    <source>
        <dbReference type="WBParaSite" id="TCLT_0000511401-mRNA-1"/>
    </source>
</evidence>